<feature type="transmembrane region" description="Helical" evidence="8">
    <location>
        <begin position="401"/>
        <end position="426"/>
    </location>
</feature>
<feature type="transmembrane region" description="Helical" evidence="8">
    <location>
        <begin position="534"/>
        <end position="559"/>
    </location>
</feature>
<dbReference type="InterPro" id="IPR035906">
    <property type="entry name" value="MetI-like_sf"/>
</dbReference>
<keyword evidence="5 8" id="KW-0812">Transmembrane</keyword>
<dbReference type="EMBL" id="BSOP01000030">
    <property type="protein sequence ID" value="GLR52418.1"/>
    <property type="molecule type" value="Genomic_DNA"/>
</dbReference>
<gene>
    <name evidence="10" type="ORF">GCM10007923_36320</name>
</gene>
<evidence type="ECO:0000256" key="8">
    <source>
        <dbReference type="RuleBase" id="RU363032"/>
    </source>
</evidence>
<dbReference type="CDD" id="cd06261">
    <property type="entry name" value="TM_PBP2"/>
    <property type="match status" value="2"/>
</dbReference>
<evidence type="ECO:0000256" key="7">
    <source>
        <dbReference type="ARBA" id="ARBA00023136"/>
    </source>
</evidence>
<evidence type="ECO:0000259" key="9">
    <source>
        <dbReference type="PROSITE" id="PS50928"/>
    </source>
</evidence>
<evidence type="ECO:0000256" key="6">
    <source>
        <dbReference type="ARBA" id="ARBA00022989"/>
    </source>
</evidence>
<evidence type="ECO:0000256" key="3">
    <source>
        <dbReference type="ARBA" id="ARBA00022475"/>
    </source>
</evidence>
<protein>
    <submittedName>
        <fullName evidence="10">ABC transporter permease</fullName>
    </submittedName>
</protein>
<feature type="transmembrane region" description="Helical" evidence="8">
    <location>
        <begin position="340"/>
        <end position="364"/>
    </location>
</feature>
<keyword evidence="2 8" id="KW-0813">Transport</keyword>
<dbReference type="Pfam" id="PF00528">
    <property type="entry name" value="BPD_transp_1"/>
    <property type="match status" value="2"/>
</dbReference>
<feature type="transmembrane region" description="Helical" evidence="8">
    <location>
        <begin position="289"/>
        <end position="307"/>
    </location>
</feature>
<comment type="subcellular location">
    <subcellularLocation>
        <location evidence="1">Cell inner membrane</location>
        <topology evidence="1">Multi-pass membrane protein</topology>
    </subcellularLocation>
    <subcellularLocation>
        <location evidence="8">Cell membrane</location>
        <topology evidence="8">Multi-pass membrane protein</topology>
    </subcellularLocation>
</comment>
<dbReference type="Proteomes" id="UP001156702">
    <property type="component" value="Unassembled WGS sequence"/>
</dbReference>
<dbReference type="Gene3D" id="1.10.3720.10">
    <property type="entry name" value="MetI-like"/>
    <property type="match status" value="2"/>
</dbReference>
<keyword evidence="3" id="KW-1003">Cell membrane</keyword>
<evidence type="ECO:0000256" key="4">
    <source>
        <dbReference type="ARBA" id="ARBA00022519"/>
    </source>
</evidence>
<keyword evidence="7 8" id="KW-0472">Membrane</keyword>
<organism evidence="10 11">
    <name type="scientific">Shinella yambaruensis</name>
    <dbReference type="NCBI Taxonomy" id="415996"/>
    <lineage>
        <taxon>Bacteria</taxon>
        <taxon>Pseudomonadati</taxon>
        <taxon>Pseudomonadota</taxon>
        <taxon>Alphaproteobacteria</taxon>
        <taxon>Hyphomicrobiales</taxon>
        <taxon>Rhizobiaceae</taxon>
        <taxon>Shinella</taxon>
    </lineage>
</organism>
<dbReference type="PANTHER" id="PTHR43357">
    <property type="entry name" value="INNER MEMBRANE ABC TRANSPORTER PERMEASE PROTEIN YDCV"/>
    <property type="match status" value="1"/>
</dbReference>
<keyword evidence="4" id="KW-0997">Cell inner membrane</keyword>
<keyword evidence="11" id="KW-1185">Reference proteome</keyword>
<accession>A0ABQ5ZID8</accession>
<sequence>MTLQIPLPEDRSRPEPASPWRRVSYLMRVNSADPTLLLGLALLAVFAYLILAPVLLLLADAVTVHFADTARTRQELGAFTLYYLNRVLLSPIARDLFWWPLANTAIISAGAIAIAFLVGGPIGWLLARTDLIGKKWLSTALLVPYMLPSWTFALAWLTLFKNRTTGGLPGWMETFGVTPPDWLAYGALPIALILALHYAPFVILLFGNALKQFDTQLEDSARSLGASPLDVAHKIILPLMLPSLISAATLIFAKCLGDFGVAYVLGVPVGFDVLATSLFRAISTSQTGASAVLAGVIVLLGTFSILIDMRLLKEAKRFVTIGSKGAMVRATSLGKWQTPAFLWALAVFTFSAGIPLVALALTTVMRVPGAFSLDNFTLNYWIGTELGTTALRQGILLTGEFWLALWNTVWMVGLAALGAGVLGLLVGYAVVRSPVRFVSVALRQVTFLPYLVPGIAFAAAYLSMFAVPRPPLPALYGTPVILVLAILADQMPFASRAGIASMMQLGREPEEAGQIVGAGWLRRMRSIVLPIQRGALVSAILLPFISGIKGLSLVVVLAVPGTDLLTTYAIRLVDYGYSQAANAVVLMLCVVAFTGTMLVQKIGRANLSDGMGSK</sequence>
<evidence type="ECO:0000313" key="10">
    <source>
        <dbReference type="EMBL" id="GLR52418.1"/>
    </source>
</evidence>
<feature type="transmembrane region" description="Helical" evidence="8">
    <location>
        <begin position="447"/>
        <end position="467"/>
    </location>
</feature>
<evidence type="ECO:0000256" key="1">
    <source>
        <dbReference type="ARBA" id="ARBA00004429"/>
    </source>
</evidence>
<reference evidence="11" key="1">
    <citation type="journal article" date="2019" name="Int. J. Syst. Evol. Microbiol.">
        <title>The Global Catalogue of Microorganisms (GCM) 10K type strain sequencing project: providing services to taxonomists for standard genome sequencing and annotation.</title>
        <authorList>
            <consortium name="The Broad Institute Genomics Platform"/>
            <consortium name="The Broad Institute Genome Sequencing Center for Infectious Disease"/>
            <person name="Wu L."/>
            <person name="Ma J."/>
        </authorList>
    </citation>
    <scope>NUCLEOTIDE SEQUENCE [LARGE SCALE GENOMIC DNA]</scope>
    <source>
        <strain evidence="11">NBRC 102122</strain>
    </source>
</reference>
<name>A0ABQ5ZID8_9HYPH</name>
<evidence type="ECO:0000256" key="5">
    <source>
        <dbReference type="ARBA" id="ARBA00022692"/>
    </source>
</evidence>
<feature type="domain" description="ABC transmembrane type-1" evidence="9">
    <location>
        <begin position="405"/>
        <end position="599"/>
    </location>
</feature>
<comment type="similarity">
    <text evidence="8">Belongs to the binding-protein-dependent transport system permease family.</text>
</comment>
<feature type="transmembrane region" description="Helical" evidence="8">
    <location>
        <begin position="105"/>
        <end position="127"/>
    </location>
</feature>
<dbReference type="SUPFAM" id="SSF161098">
    <property type="entry name" value="MetI-like"/>
    <property type="match status" value="2"/>
</dbReference>
<evidence type="ECO:0000313" key="11">
    <source>
        <dbReference type="Proteomes" id="UP001156702"/>
    </source>
</evidence>
<evidence type="ECO:0000256" key="2">
    <source>
        <dbReference type="ARBA" id="ARBA00022448"/>
    </source>
</evidence>
<feature type="transmembrane region" description="Helical" evidence="8">
    <location>
        <begin position="36"/>
        <end position="59"/>
    </location>
</feature>
<dbReference type="RefSeq" id="WP_398432740.1">
    <property type="nucleotide sequence ID" value="NZ_BSOP01000030.1"/>
</dbReference>
<proteinExistence type="inferred from homology"/>
<feature type="transmembrane region" description="Helical" evidence="8">
    <location>
        <begin position="579"/>
        <end position="599"/>
    </location>
</feature>
<dbReference type="PROSITE" id="PS50928">
    <property type="entry name" value="ABC_TM1"/>
    <property type="match status" value="2"/>
</dbReference>
<feature type="transmembrane region" description="Helical" evidence="8">
    <location>
        <begin position="182"/>
        <end position="210"/>
    </location>
</feature>
<feature type="transmembrane region" description="Helical" evidence="8">
    <location>
        <begin position="473"/>
        <end position="494"/>
    </location>
</feature>
<comment type="caution">
    <text evidence="10">The sequence shown here is derived from an EMBL/GenBank/DDBJ whole genome shotgun (WGS) entry which is preliminary data.</text>
</comment>
<feature type="transmembrane region" description="Helical" evidence="8">
    <location>
        <begin position="139"/>
        <end position="159"/>
    </location>
</feature>
<feature type="domain" description="ABC transmembrane type-1" evidence="9">
    <location>
        <begin position="101"/>
        <end position="309"/>
    </location>
</feature>
<dbReference type="InterPro" id="IPR000515">
    <property type="entry name" value="MetI-like"/>
</dbReference>
<dbReference type="PANTHER" id="PTHR43357:SF4">
    <property type="entry name" value="INNER MEMBRANE ABC TRANSPORTER PERMEASE PROTEIN YDCV"/>
    <property type="match status" value="1"/>
</dbReference>
<keyword evidence="6 8" id="KW-1133">Transmembrane helix</keyword>